<reference evidence="3" key="2">
    <citation type="journal article" date="2018" name="Nat. Commun.">
        <title>Extreme sensitivity to ultraviolet light in the fungal pathogen causing white-nose syndrome of bats.</title>
        <authorList>
            <person name="Palmer J.M."/>
            <person name="Drees K.P."/>
            <person name="Foster J.T."/>
            <person name="Lindner D.L."/>
        </authorList>
    </citation>
    <scope>NUCLEOTIDE SEQUENCE [LARGE SCALE GENOMIC DNA]</scope>
    <source>
        <strain evidence="3">UAMH 10579</strain>
    </source>
</reference>
<dbReference type="EMBL" id="KV460228">
    <property type="protein sequence ID" value="OBT96360.2"/>
    <property type="molecule type" value="Genomic_DNA"/>
</dbReference>
<organism evidence="2 3">
    <name type="scientific">Pseudogymnoascus verrucosus</name>
    <dbReference type="NCBI Taxonomy" id="342668"/>
    <lineage>
        <taxon>Eukaryota</taxon>
        <taxon>Fungi</taxon>
        <taxon>Dikarya</taxon>
        <taxon>Ascomycota</taxon>
        <taxon>Pezizomycotina</taxon>
        <taxon>Leotiomycetes</taxon>
        <taxon>Thelebolales</taxon>
        <taxon>Thelebolaceae</taxon>
        <taxon>Pseudogymnoascus</taxon>
    </lineage>
</organism>
<evidence type="ECO:0000313" key="3">
    <source>
        <dbReference type="Proteomes" id="UP000091956"/>
    </source>
</evidence>
<keyword evidence="3" id="KW-1185">Reference proteome</keyword>
<protein>
    <recommendedName>
        <fullName evidence="4">Suppressor of anucleate metulae protein B</fullName>
    </recommendedName>
</protein>
<dbReference type="GeneID" id="28839068"/>
<name>A0A1B8GKK0_9PEZI</name>
<sequence length="936" mass="106406">MSQSFDWNYPGLNWSHFHSLANLLSLRNGGQAEPSSLSDRVLEEDWDPDDDGDGNTPSMDTRLANQISDSEHERLKRRFLDCLAEFAANKKGGTAVACSAMKEAEDNVAIWIARNEGFSDADKPTFDKLGKVLGSLSCNTDQSEIVLWEEMVSYHQNRIEHSYIPKLRASFKAHDAAPRRNGTNTLENSGVSDAALSVLRTLLFNGNINGASTLEKHMSLVIAAYNLRRTRNIEEVLYSSSSATSRSKSLWSNICLLARLRVSFQNFKDISLTLPSFEQVTIILVSRPFTPVNPSQRPLNLNETFGILQLKLDPTTTKAVLGENWTVPKIKGEFAKQQKQKPNIHAEVQMLMSLNTNGSSTSGLFPYFGCSKLSCFMCNHFIQSYGRFTTRGCHGRLFKPWTVPSVDRLLPGQADRIAKALILVQKEVKKKLTASVEGHIRHERTSVIGGSSVLSGRQEERSQRQLQIDRLRMKAERNRVTEMFRRQTENTTSSASPTYSTPEGNEPHWEECDICMRPTTRTCSICNKDFFCRDSCQEKRSGSHLFTCSKRPLTSADYLWKSLIDDLMPEDEDVLEDFGFNNVLFGGDQTYLLGLYQGLYLSGKFSAEDIHEWRVGDILVDKIKEFYYSIPQNSRGQYFPWFLKNSYALERHMTKEEAQQNLIATFYDKARPYLDIEDRNKTARELQPEAKGSSYNLLAGVLFRASPNPIDRNWYSFGFVTCRGQGEESVLVDLYQLLLTESDGSFFYEFHNSRRGVIKPATFTQFWKAYETGTLIQLMDSKGLKELRSRLPFLEGFLSVGPADPLPSVWNLKQCVEINDLMDHPPIPSVNVDYGFINCHNFEETCILMEIYGKVLKTANPLELHQACVAGDLFQYASDYVWMEERWRSLMRNIYPLKEVVESELGPELRSDVGSEANEDPAGLPSLLSRLWEFIR</sequence>
<dbReference type="Proteomes" id="UP000091956">
    <property type="component" value="Unassembled WGS sequence"/>
</dbReference>
<feature type="compositionally biased region" description="Low complexity" evidence="1">
    <location>
        <begin position="491"/>
        <end position="502"/>
    </location>
</feature>
<reference evidence="2 3" key="1">
    <citation type="submission" date="2016-03" db="EMBL/GenBank/DDBJ databases">
        <title>Comparative genomics of Pseudogymnoascus destructans, the fungus causing white-nose syndrome of bats.</title>
        <authorList>
            <person name="Palmer J.M."/>
            <person name="Drees K.P."/>
            <person name="Foster J.T."/>
            <person name="Lindner D.L."/>
        </authorList>
    </citation>
    <scope>NUCLEOTIDE SEQUENCE [LARGE SCALE GENOMIC DNA]</scope>
    <source>
        <strain evidence="2 3">UAMH 10579</strain>
    </source>
</reference>
<evidence type="ECO:0008006" key="4">
    <source>
        <dbReference type="Google" id="ProtNLM"/>
    </source>
</evidence>
<evidence type="ECO:0000256" key="1">
    <source>
        <dbReference type="SAM" id="MobiDB-lite"/>
    </source>
</evidence>
<gene>
    <name evidence="2" type="ORF">VE01_05682</name>
</gene>
<feature type="region of interest" description="Disordered" evidence="1">
    <location>
        <begin position="34"/>
        <end position="62"/>
    </location>
</feature>
<dbReference type="InterPro" id="IPR027796">
    <property type="entry name" value="OTT_1508_deam-like"/>
</dbReference>
<dbReference type="Pfam" id="PF14441">
    <property type="entry name" value="OTT_1508_deam"/>
    <property type="match status" value="1"/>
</dbReference>
<dbReference type="RefSeq" id="XP_059319681.1">
    <property type="nucleotide sequence ID" value="XM_059463724.1"/>
</dbReference>
<dbReference type="AlphaFoldDB" id="A0A1B8GKK0"/>
<feature type="compositionally biased region" description="Acidic residues" evidence="1">
    <location>
        <begin position="42"/>
        <end position="53"/>
    </location>
</feature>
<dbReference type="STRING" id="342668.A0A1B8GKK0"/>
<accession>A0A1B8GKK0</accession>
<proteinExistence type="predicted"/>
<evidence type="ECO:0000313" key="2">
    <source>
        <dbReference type="EMBL" id="OBT96360.2"/>
    </source>
</evidence>
<dbReference type="PANTHER" id="PTHR42037:SF1">
    <property type="match status" value="1"/>
</dbReference>
<dbReference type="PANTHER" id="PTHR42037">
    <property type="match status" value="1"/>
</dbReference>
<feature type="region of interest" description="Disordered" evidence="1">
    <location>
        <begin position="484"/>
        <end position="504"/>
    </location>
</feature>
<dbReference type="SUPFAM" id="SSF144232">
    <property type="entry name" value="HIT/MYND zinc finger-like"/>
    <property type="match status" value="1"/>
</dbReference>